<keyword evidence="6 15" id="KW-0547">Nucleotide-binding</keyword>
<keyword evidence="4" id="KW-0132">Cell division</keyword>
<dbReference type="GO" id="GO:0003677">
    <property type="term" value="F:DNA binding"/>
    <property type="evidence" value="ECO:0007669"/>
    <property type="project" value="InterPro"/>
</dbReference>
<accession>A0A7M7G7X8</accession>
<dbReference type="PANTHER" id="PTHR45674:SF4">
    <property type="entry name" value="DNA LIGASE 1"/>
    <property type="match status" value="1"/>
</dbReference>
<keyword evidence="5" id="KW-0235">DNA replication</keyword>
<keyword evidence="12" id="KW-0131">Cell cycle</keyword>
<dbReference type="InterPro" id="IPR000977">
    <property type="entry name" value="DNA_ligase_ATP-dep"/>
</dbReference>
<dbReference type="GO" id="GO:0051301">
    <property type="term" value="P:cell division"/>
    <property type="evidence" value="ECO:0007669"/>
    <property type="project" value="UniProtKB-KW"/>
</dbReference>
<evidence type="ECO:0000256" key="6">
    <source>
        <dbReference type="ARBA" id="ARBA00022741"/>
    </source>
</evidence>
<feature type="region of interest" description="Disordered" evidence="17">
    <location>
        <begin position="1"/>
        <end position="464"/>
    </location>
</feature>
<feature type="compositionally biased region" description="Basic and acidic residues" evidence="17">
    <location>
        <begin position="421"/>
        <end position="450"/>
    </location>
</feature>
<dbReference type="FunFam" id="1.10.3260.10:FF:000001">
    <property type="entry name" value="DNA ligase"/>
    <property type="match status" value="1"/>
</dbReference>
<dbReference type="SMR" id="A0A7M7G7X8"/>
<dbReference type="GO" id="GO:0006281">
    <property type="term" value="P:DNA repair"/>
    <property type="evidence" value="ECO:0007669"/>
    <property type="project" value="UniProtKB-KW"/>
</dbReference>
<dbReference type="SUPFAM" id="SSF117018">
    <property type="entry name" value="ATP-dependent DNA ligase DNA-binding domain"/>
    <property type="match status" value="1"/>
</dbReference>
<dbReference type="GO" id="GO:0005739">
    <property type="term" value="C:mitochondrion"/>
    <property type="evidence" value="ECO:0007669"/>
    <property type="project" value="TreeGrafter"/>
</dbReference>
<dbReference type="Gene3D" id="3.30.470.30">
    <property type="entry name" value="DNA ligase/mRNA capping enzyme"/>
    <property type="match status" value="1"/>
</dbReference>
<dbReference type="Gene3D" id="1.10.3260.10">
    <property type="entry name" value="DNA ligase, ATP-dependent, N-terminal domain"/>
    <property type="match status" value="1"/>
</dbReference>
<feature type="compositionally biased region" description="Polar residues" evidence="17">
    <location>
        <begin position="1"/>
        <end position="11"/>
    </location>
</feature>
<keyword evidence="10 15" id="KW-0234">DNA repair</keyword>
<dbReference type="SUPFAM" id="SSF56091">
    <property type="entry name" value="DNA ligase/mRNA capping enzyme, catalytic domain"/>
    <property type="match status" value="1"/>
</dbReference>
<evidence type="ECO:0000256" key="15">
    <source>
        <dbReference type="RuleBase" id="RU000617"/>
    </source>
</evidence>
<dbReference type="FunCoup" id="A0A7M7G7X8">
    <property type="interactions" value="1506"/>
</dbReference>
<dbReference type="InterPro" id="IPR036599">
    <property type="entry name" value="DNA_ligase_N_sf"/>
</dbReference>
<comment type="similarity">
    <text evidence="2 16">Belongs to the ATP-dependent DNA ligase family.</text>
</comment>
<organism evidence="19 20">
    <name type="scientific">Nasonia vitripennis</name>
    <name type="common">Parasitic wasp</name>
    <dbReference type="NCBI Taxonomy" id="7425"/>
    <lineage>
        <taxon>Eukaryota</taxon>
        <taxon>Metazoa</taxon>
        <taxon>Ecdysozoa</taxon>
        <taxon>Arthropoda</taxon>
        <taxon>Hexapoda</taxon>
        <taxon>Insecta</taxon>
        <taxon>Pterygota</taxon>
        <taxon>Neoptera</taxon>
        <taxon>Endopterygota</taxon>
        <taxon>Hymenoptera</taxon>
        <taxon>Apocrita</taxon>
        <taxon>Proctotrupomorpha</taxon>
        <taxon>Chalcidoidea</taxon>
        <taxon>Pteromalidae</taxon>
        <taxon>Pteromalinae</taxon>
        <taxon>Nasonia</taxon>
    </lineage>
</organism>
<evidence type="ECO:0000256" key="12">
    <source>
        <dbReference type="ARBA" id="ARBA00023306"/>
    </source>
</evidence>
<dbReference type="SUPFAM" id="SSF50249">
    <property type="entry name" value="Nucleic acid-binding proteins"/>
    <property type="match status" value="1"/>
</dbReference>
<dbReference type="InterPro" id="IPR012340">
    <property type="entry name" value="NA-bd_OB-fold"/>
</dbReference>
<feature type="domain" description="ATP-dependent DNA ligase family profile" evidence="18">
    <location>
        <begin position="858"/>
        <end position="994"/>
    </location>
</feature>
<dbReference type="KEGG" id="nvi:100122984"/>
<dbReference type="CDD" id="cd07900">
    <property type="entry name" value="Adenylation_DNA_ligase_I_Euk"/>
    <property type="match status" value="1"/>
</dbReference>
<comment type="subcellular location">
    <subcellularLocation>
        <location evidence="1">Nucleus</location>
    </subcellularLocation>
</comment>
<keyword evidence="20" id="KW-1185">Reference proteome</keyword>
<evidence type="ECO:0000256" key="17">
    <source>
        <dbReference type="SAM" id="MobiDB-lite"/>
    </source>
</evidence>
<dbReference type="GO" id="GO:0071897">
    <property type="term" value="P:DNA biosynthetic process"/>
    <property type="evidence" value="ECO:0007669"/>
    <property type="project" value="InterPro"/>
</dbReference>
<dbReference type="OMA" id="NECKLTP"/>
<feature type="compositionally biased region" description="Acidic residues" evidence="17">
    <location>
        <begin position="191"/>
        <end position="201"/>
    </location>
</feature>
<evidence type="ECO:0000256" key="8">
    <source>
        <dbReference type="ARBA" id="ARBA00022840"/>
    </source>
</evidence>
<dbReference type="NCBIfam" id="TIGR00574">
    <property type="entry name" value="dnl1"/>
    <property type="match status" value="1"/>
</dbReference>
<dbReference type="GO" id="GO:1903461">
    <property type="term" value="P:Okazaki fragment processing involved in mitotic DNA replication"/>
    <property type="evidence" value="ECO:0007669"/>
    <property type="project" value="TreeGrafter"/>
</dbReference>
<dbReference type="EC" id="6.5.1.1" evidence="15"/>
<proteinExistence type="inferred from homology"/>
<evidence type="ECO:0000256" key="2">
    <source>
        <dbReference type="ARBA" id="ARBA00007572"/>
    </source>
</evidence>
<dbReference type="GO" id="GO:0005524">
    <property type="term" value="F:ATP binding"/>
    <property type="evidence" value="ECO:0007669"/>
    <property type="project" value="UniProtKB-KW"/>
</dbReference>
<evidence type="ECO:0000256" key="4">
    <source>
        <dbReference type="ARBA" id="ARBA00022618"/>
    </source>
</evidence>
<dbReference type="InParanoid" id="A0A7M7G7X8"/>
<dbReference type="GO" id="GO:0005634">
    <property type="term" value="C:nucleus"/>
    <property type="evidence" value="ECO:0007669"/>
    <property type="project" value="UniProtKB-SubCell"/>
</dbReference>
<dbReference type="Pfam" id="PF01068">
    <property type="entry name" value="DNA_ligase_A_M"/>
    <property type="match status" value="1"/>
</dbReference>
<sequence length="1128" mass="126097">MSQRSITSFFSKVNPKSDKDEVESVKKSDSKVENTDISNGKRKRDKSSEVKKSPSSRKSAAKGTDKKVEPAVKRRKSTANSKQSLAQKKTKASTQKKSKKKQEESNSESESDSPPTKEVEEFSSEEDDGPTERNTRGKNKKAESEAVRRLRNIVDSDTSSDEEKQAANGKGKSSKESTQSSASKKNKSIVDDDTEQEEDEESNGKAMKEDEEETTEVDSSSEEKASKDEASSDEKDSDDDDRVKEKKKNSKESKESTMSKLKNFAYNEDTPKKKSTKNKEKDESENESKNLKALESDKKSKDEEKSENDEDENEKSNITEESKETPKVSTSNKEAKKSPIPKKSTTSKKSHSTKKSPSIRKTPASKKTPVSKRSAKVAGKKEESDEDDEVVTKKPKKTSNTLSESPPQKKQENGSKNGSESPEKQSGKDSDVKEEKDKTSAKEEKKDSPSSKKPSSNGLASIFGGKAKQTNESLDYNPAKSSYHPINDAFWKEGQKVPYLALTRTFELIEDISARLKIIEILSNYFRSVIVLSPDDLLASIYLCLNQLAPAYEGLELGIAETNLMKAIASSTGRTLAQIKSELQKVGDLGVIAEGSRSNQKMMFQPPPLTVNTVYAKLKEIASTTGTSSGMKKVDKIQSLFVACRHSEARYLIRSLAGKLRIGLAEQSVLQAIALACAMTPPEQSRPFEVLNASKGISSESFKQNYDEVALILKTTYCQCPNYNKIIPVILKKGIKELPNECKLTPGIPLKPMLAHPTKGIQEVLSRFEGLKFTCEYKYDGERAQIHIQEDGAVKIYSRNQEDNTSKYPDIINRISNTRHESVKSCVLDCEAVAWDKEKKQILPFQVLSTRKRKDANEADIKVQVCVFMFDLLYFNGSALVEEPLKKRRELLKEYFKEVEGEWCFAKSVDVQTMDEVQEFLDESIKGNCEGLMIKTLEKEATYEIAKRSRNWLKLKKDYLEGVGDTLDLVVIGGYIGKGKRTGTYGGFLLACYDQENEEYQSICKIGTGFSEDDLTKHTEALKECVIDQAKSYYRCDSSLEPDHWFEPKLVWEVKCADLSLSPVHGAAKGIVDPEKGISLRFPRFIRVRDDKNSEDATSAQQIADMYLSQEQIKNQTSSAGPAEEDFY</sequence>
<evidence type="ECO:0000256" key="3">
    <source>
        <dbReference type="ARBA" id="ARBA00022598"/>
    </source>
</evidence>
<dbReference type="Gene3D" id="3.30.1490.70">
    <property type="match status" value="1"/>
</dbReference>
<comment type="catalytic activity">
    <reaction evidence="13 15">
        <text>ATP + (deoxyribonucleotide)n-3'-hydroxyl + 5'-phospho-(deoxyribonucleotide)m = (deoxyribonucleotide)n+m + AMP + diphosphate.</text>
        <dbReference type="EC" id="6.5.1.1"/>
    </reaction>
</comment>
<dbReference type="PANTHER" id="PTHR45674">
    <property type="entry name" value="DNA LIGASE 1/3 FAMILY MEMBER"/>
    <property type="match status" value="1"/>
</dbReference>
<keyword evidence="8 15" id="KW-0067">ATP-binding</keyword>
<reference evidence="19" key="1">
    <citation type="submission" date="2021-01" db="UniProtKB">
        <authorList>
            <consortium name="EnsemblMetazoa"/>
        </authorList>
    </citation>
    <scope>IDENTIFICATION</scope>
</reference>
<evidence type="ECO:0000313" key="20">
    <source>
        <dbReference type="Proteomes" id="UP000002358"/>
    </source>
</evidence>
<evidence type="ECO:0000256" key="1">
    <source>
        <dbReference type="ARBA" id="ARBA00004123"/>
    </source>
</evidence>
<evidence type="ECO:0000256" key="7">
    <source>
        <dbReference type="ARBA" id="ARBA00022763"/>
    </source>
</evidence>
<dbReference type="FunFam" id="2.40.50.140:FF:000062">
    <property type="entry name" value="DNA ligase"/>
    <property type="match status" value="1"/>
</dbReference>
<dbReference type="InterPro" id="IPR012309">
    <property type="entry name" value="DNA_ligase_ATP-dep_C"/>
</dbReference>
<evidence type="ECO:0000256" key="13">
    <source>
        <dbReference type="ARBA" id="ARBA00034003"/>
    </source>
</evidence>
<evidence type="ECO:0000256" key="5">
    <source>
        <dbReference type="ARBA" id="ARBA00022705"/>
    </source>
</evidence>
<dbReference type="GO" id="GO:0003910">
    <property type="term" value="F:DNA ligase (ATP) activity"/>
    <property type="evidence" value="ECO:0007669"/>
    <property type="project" value="UniProtKB-EC"/>
</dbReference>
<dbReference type="AlphaFoldDB" id="A0A7M7G7X8"/>
<evidence type="ECO:0000256" key="14">
    <source>
        <dbReference type="ARBA" id="ARBA00054532"/>
    </source>
</evidence>
<feature type="compositionally biased region" description="Basic residues" evidence="17">
    <location>
        <begin position="345"/>
        <end position="358"/>
    </location>
</feature>
<evidence type="ECO:0000313" key="19">
    <source>
        <dbReference type="EnsemblMetazoa" id="XP_001606591"/>
    </source>
</evidence>
<feature type="compositionally biased region" description="Basic and acidic residues" evidence="17">
    <location>
        <begin position="221"/>
        <end position="234"/>
    </location>
</feature>
<feature type="compositionally biased region" description="Basic and acidic residues" evidence="17">
    <location>
        <begin position="63"/>
        <end position="72"/>
    </location>
</feature>
<feature type="compositionally biased region" description="Basic and acidic residues" evidence="17">
    <location>
        <begin position="269"/>
        <end position="304"/>
    </location>
</feature>
<feature type="compositionally biased region" description="Basic and acidic residues" evidence="17">
    <location>
        <begin position="15"/>
        <end position="34"/>
    </location>
</feature>
<protein>
    <recommendedName>
        <fullName evidence="15">DNA ligase</fullName>
        <ecNumber evidence="15">6.5.1.1</ecNumber>
    </recommendedName>
</protein>
<dbReference type="Pfam" id="PF04675">
    <property type="entry name" value="DNA_ligase_A_N"/>
    <property type="match status" value="1"/>
</dbReference>
<evidence type="ECO:0000256" key="10">
    <source>
        <dbReference type="ARBA" id="ARBA00023204"/>
    </source>
</evidence>
<dbReference type="InterPro" id="IPR012308">
    <property type="entry name" value="DNA_ligase_ATP-dep_N"/>
</dbReference>
<dbReference type="CDD" id="cd07969">
    <property type="entry name" value="OBF_DNA_ligase_I"/>
    <property type="match status" value="1"/>
</dbReference>
<evidence type="ECO:0000259" key="18">
    <source>
        <dbReference type="PROSITE" id="PS50160"/>
    </source>
</evidence>
<feature type="compositionally biased region" description="Basic and acidic residues" evidence="17">
    <location>
        <begin position="314"/>
        <end position="326"/>
    </location>
</feature>
<feature type="compositionally biased region" description="Basic and acidic residues" evidence="17">
    <location>
        <begin position="130"/>
        <end position="154"/>
    </location>
</feature>
<evidence type="ECO:0000256" key="16">
    <source>
        <dbReference type="RuleBase" id="RU004196"/>
    </source>
</evidence>
<dbReference type="FunFam" id="3.30.470.30:FF:000016">
    <property type="entry name" value="DNA ligase"/>
    <property type="match status" value="1"/>
</dbReference>
<comment type="function">
    <text evidence="14">DNA ligase that seals nicks in double-stranded DNA during DNA replication, DNA recombination and DNA repair.</text>
</comment>
<dbReference type="Proteomes" id="UP000002358">
    <property type="component" value="Chromosome 3"/>
</dbReference>
<feature type="compositionally biased region" description="Basic residues" evidence="17">
    <location>
        <begin position="88"/>
        <end position="100"/>
    </location>
</feature>
<keyword evidence="9 15" id="KW-0233">DNA recombination</keyword>
<dbReference type="PROSITE" id="PS50160">
    <property type="entry name" value="DNA_LIGASE_A3"/>
    <property type="match status" value="1"/>
</dbReference>
<keyword evidence="7 15" id="KW-0227">DNA damage</keyword>
<dbReference type="Gene3D" id="2.40.50.140">
    <property type="entry name" value="Nucleic acid-binding proteins"/>
    <property type="match status" value="1"/>
</dbReference>
<dbReference type="InterPro" id="IPR016059">
    <property type="entry name" value="DNA_ligase_ATP-dep_CS"/>
</dbReference>
<dbReference type="OrthoDB" id="206088at2759"/>
<dbReference type="InterPro" id="IPR050191">
    <property type="entry name" value="ATP-dep_DNA_ligase"/>
</dbReference>
<gene>
    <name evidence="19" type="primary">100122984</name>
</gene>
<dbReference type="GO" id="GO:0006310">
    <property type="term" value="P:DNA recombination"/>
    <property type="evidence" value="ECO:0007669"/>
    <property type="project" value="UniProtKB-KW"/>
</dbReference>
<dbReference type="PROSITE" id="PS00697">
    <property type="entry name" value="DNA_LIGASE_A1"/>
    <property type="match status" value="1"/>
</dbReference>
<keyword evidence="11" id="KW-0539">Nucleus</keyword>
<name>A0A7M7G7X8_NASVI</name>
<dbReference type="EnsemblMetazoa" id="XM_001606541">
    <property type="protein sequence ID" value="XP_001606591"/>
    <property type="gene ID" value="LOC100122984"/>
</dbReference>
<feature type="compositionally biased region" description="Acidic residues" evidence="17">
    <location>
        <begin position="209"/>
        <end position="220"/>
    </location>
</feature>
<evidence type="ECO:0000256" key="11">
    <source>
        <dbReference type="ARBA" id="ARBA00023242"/>
    </source>
</evidence>
<dbReference type="PROSITE" id="PS00333">
    <property type="entry name" value="DNA_LIGASE_A2"/>
    <property type="match status" value="1"/>
</dbReference>
<dbReference type="InterPro" id="IPR012310">
    <property type="entry name" value="DNA_ligase_ATP-dep_cent"/>
</dbReference>
<evidence type="ECO:0000256" key="9">
    <source>
        <dbReference type="ARBA" id="ARBA00023172"/>
    </source>
</evidence>
<keyword evidence="3 15" id="KW-0436">Ligase</keyword>
<dbReference type="Pfam" id="PF04679">
    <property type="entry name" value="DNA_ligase_A_C"/>
    <property type="match status" value="1"/>
</dbReference>